<dbReference type="RefSeq" id="WP_245126820.1">
    <property type="nucleotide sequence ID" value="NZ_CP095064.1"/>
</dbReference>
<proteinExistence type="inferred from homology"/>
<evidence type="ECO:0000256" key="2">
    <source>
        <dbReference type="ARBA" id="ARBA00022801"/>
    </source>
</evidence>
<evidence type="ECO:0000313" key="4">
    <source>
        <dbReference type="Proteomes" id="UP000830401"/>
    </source>
</evidence>
<accession>A0ABY4GDS7</accession>
<evidence type="ECO:0000256" key="1">
    <source>
        <dbReference type="ARBA" id="ARBA00005622"/>
    </source>
</evidence>
<dbReference type="PANTHER" id="PTHR40841:SF2">
    <property type="entry name" value="SIDEROPHORE-DEGRADING ESTERASE (EUROFUNG)"/>
    <property type="match status" value="1"/>
</dbReference>
<reference evidence="3" key="1">
    <citation type="submission" date="2022-04" db="EMBL/GenBank/DDBJ databases">
        <title>Hymenobacter sp. isolated from the air.</title>
        <authorList>
            <person name="Won M."/>
            <person name="Lee C.-M."/>
            <person name="Woen H.-Y."/>
            <person name="Kwon S.-W."/>
        </authorList>
    </citation>
    <scope>NUCLEOTIDE SEQUENCE</scope>
    <source>
        <strain evidence="3">5420S-77</strain>
        <plasmid evidence="3">unnamed3</plasmid>
    </source>
</reference>
<dbReference type="Proteomes" id="UP000830401">
    <property type="component" value="Plasmid unnamed3"/>
</dbReference>
<gene>
    <name evidence="3" type="ORF">MUN86_26550</name>
</gene>
<keyword evidence="4" id="KW-1185">Reference proteome</keyword>
<dbReference type="SUPFAM" id="SSF53474">
    <property type="entry name" value="alpha/beta-Hydrolases"/>
    <property type="match status" value="1"/>
</dbReference>
<organism evidence="3 4">
    <name type="scientific">Hymenobacter volaticus</name>
    <dbReference type="NCBI Taxonomy" id="2932254"/>
    <lineage>
        <taxon>Bacteria</taxon>
        <taxon>Pseudomonadati</taxon>
        <taxon>Bacteroidota</taxon>
        <taxon>Cytophagia</taxon>
        <taxon>Cytophagales</taxon>
        <taxon>Hymenobacteraceae</taxon>
        <taxon>Hymenobacter</taxon>
    </lineage>
</organism>
<dbReference type="EMBL" id="CP095064">
    <property type="protein sequence ID" value="UOQ69066.1"/>
    <property type="molecule type" value="Genomic_DNA"/>
</dbReference>
<dbReference type="InterPro" id="IPR029058">
    <property type="entry name" value="AB_hydrolase_fold"/>
</dbReference>
<geneLocation type="plasmid" evidence="3 4">
    <name>unnamed3</name>
</geneLocation>
<protein>
    <submittedName>
        <fullName evidence="3">Alpha/beta hydrolase-fold protein</fullName>
    </submittedName>
</protein>
<dbReference type="InterPro" id="IPR000801">
    <property type="entry name" value="Esterase-like"/>
</dbReference>
<dbReference type="PANTHER" id="PTHR40841">
    <property type="entry name" value="SIDEROPHORE TRIACETYLFUSARININE C ESTERASE"/>
    <property type="match status" value="1"/>
</dbReference>
<name>A0ABY4GDS7_9BACT</name>
<dbReference type="Pfam" id="PF00756">
    <property type="entry name" value="Esterase"/>
    <property type="match status" value="1"/>
</dbReference>
<dbReference type="GO" id="GO:0016787">
    <property type="term" value="F:hydrolase activity"/>
    <property type="evidence" value="ECO:0007669"/>
    <property type="project" value="UniProtKB-KW"/>
</dbReference>
<dbReference type="InterPro" id="IPR052558">
    <property type="entry name" value="Siderophore_Hydrolase_D"/>
</dbReference>
<evidence type="ECO:0000313" key="3">
    <source>
        <dbReference type="EMBL" id="UOQ69066.1"/>
    </source>
</evidence>
<keyword evidence="2 3" id="KW-0378">Hydrolase</keyword>
<sequence>MGAWYQQNERGGEPFISFIEKELMPYIDRHYPTQPDKLLIGHSLGGLTVMQIFVHHTHLFNSYICIDPSMWWDKQTLLTETKRALETRRFHGTSLYLGIANTAEKGMDLNSVRTDTTEDTKHMRSVLQLQRYFENNKHNGLKYQGKYYKDESHMSVPFIAEYEALHFLFGDGRK</sequence>
<comment type="similarity">
    <text evidence="1">Belongs to the esterase D family.</text>
</comment>
<dbReference type="Gene3D" id="3.40.50.1820">
    <property type="entry name" value="alpha/beta hydrolase"/>
    <property type="match status" value="1"/>
</dbReference>
<keyword evidence="3" id="KW-0614">Plasmid</keyword>